<organism evidence="2">
    <name type="scientific">bioreactor metagenome</name>
    <dbReference type="NCBI Taxonomy" id="1076179"/>
    <lineage>
        <taxon>unclassified sequences</taxon>
        <taxon>metagenomes</taxon>
        <taxon>ecological metagenomes</taxon>
    </lineage>
</organism>
<gene>
    <name evidence="2" type="ORF">SDC9_119575</name>
</gene>
<name>A0A645C4P2_9ZZZZ</name>
<dbReference type="EMBL" id="VSSQ01024840">
    <property type="protein sequence ID" value="MPM72599.1"/>
    <property type="molecule type" value="Genomic_DNA"/>
</dbReference>
<sequence length="79" mass="8809">MVRLADLPAEMLEIQQQSMIGVSAGHLSGESLPHTMDRIEREMIVSALAKCMGSRTQTATELGISRFSLLRRMQRHGLE</sequence>
<evidence type="ECO:0000313" key="2">
    <source>
        <dbReference type="EMBL" id="MPM72599.1"/>
    </source>
</evidence>
<accession>A0A645C4P2</accession>
<protein>
    <recommendedName>
        <fullName evidence="1">DNA binding HTH domain-containing protein</fullName>
    </recommendedName>
</protein>
<proteinExistence type="predicted"/>
<comment type="caution">
    <text evidence="2">The sequence shown here is derived from an EMBL/GenBank/DDBJ whole genome shotgun (WGS) entry which is preliminary data.</text>
</comment>
<evidence type="ECO:0000259" key="1">
    <source>
        <dbReference type="Pfam" id="PF02954"/>
    </source>
</evidence>
<reference evidence="2" key="1">
    <citation type="submission" date="2019-08" db="EMBL/GenBank/DDBJ databases">
        <authorList>
            <person name="Kucharzyk K."/>
            <person name="Murdoch R.W."/>
            <person name="Higgins S."/>
            <person name="Loffler F."/>
        </authorList>
    </citation>
    <scope>NUCLEOTIDE SEQUENCE</scope>
</reference>
<dbReference type="Gene3D" id="1.10.10.60">
    <property type="entry name" value="Homeodomain-like"/>
    <property type="match status" value="1"/>
</dbReference>
<dbReference type="SUPFAM" id="SSF46689">
    <property type="entry name" value="Homeodomain-like"/>
    <property type="match status" value="1"/>
</dbReference>
<dbReference type="GO" id="GO:0043565">
    <property type="term" value="F:sequence-specific DNA binding"/>
    <property type="evidence" value="ECO:0007669"/>
    <property type="project" value="InterPro"/>
</dbReference>
<dbReference type="Pfam" id="PF02954">
    <property type="entry name" value="HTH_8"/>
    <property type="match status" value="1"/>
</dbReference>
<dbReference type="InterPro" id="IPR002197">
    <property type="entry name" value="HTH_Fis"/>
</dbReference>
<dbReference type="PRINTS" id="PR01590">
    <property type="entry name" value="HTHFIS"/>
</dbReference>
<dbReference type="InterPro" id="IPR009057">
    <property type="entry name" value="Homeodomain-like_sf"/>
</dbReference>
<dbReference type="AlphaFoldDB" id="A0A645C4P2"/>
<feature type="domain" description="DNA binding HTH" evidence="1">
    <location>
        <begin position="36"/>
        <end position="75"/>
    </location>
</feature>